<keyword evidence="2" id="KW-0813">Transport</keyword>
<feature type="domain" description="SecA family profile" evidence="9">
    <location>
        <begin position="833"/>
        <end position="1558"/>
    </location>
</feature>
<dbReference type="InterPro" id="IPR001650">
    <property type="entry name" value="Helicase_C-like"/>
</dbReference>
<dbReference type="GO" id="GO:0015031">
    <property type="term" value="P:protein transport"/>
    <property type="evidence" value="ECO:0007669"/>
    <property type="project" value="UniProtKB-KW"/>
</dbReference>
<dbReference type="InterPro" id="IPR011990">
    <property type="entry name" value="TPR-like_helical_dom_sf"/>
</dbReference>
<dbReference type="PROSITE" id="PS50005">
    <property type="entry name" value="TPR"/>
    <property type="match status" value="1"/>
</dbReference>
<dbReference type="Gene3D" id="1.25.40.10">
    <property type="entry name" value="Tetratricopeptide repeat domain"/>
    <property type="match status" value="1"/>
</dbReference>
<dbReference type="InterPro" id="IPR000185">
    <property type="entry name" value="SecA"/>
</dbReference>
<dbReference type="SUPFAM" id="SSF48452">
    <property type="entry name" value="TPR-like"/>
    <property type="match status" value="1"/>
</dbReference>
<evidence type="ECO:0000259" key="9">
    <source>
        <dbReference type="PROSITE" id="PS51196"/>
    </source>
</evidence>
<evidence type="ECO:0000256" key="6">
    <source>
        <dbReference type="SAM" id="Phobius"/>
    </source>
</evidence>
<dbReference type="PROSITE" id="PS51196">
    <property type="entry name" value="SECA_MOTOR_DEAD"/>
    <property type="match status" value="1"/>
</dbReference>
<gene>
    <name evidence="10" type="ORF">ACEWY4_003703</name>
</gene>
<dbReference type="SMART" id="SM00957">
    <property type="entry name" value="SecA_DEAD"/>
    <property type="match status" value="1"/>
</dbReference>
<feature type="coiled-coil region" evidence="5">
    <location>
        <begin position="46"/>
        <end position="73"/>
    </location>
</feature>
<dbReference type="PROSITE" id="PS51194">
    <property type="entry name" value="HELICASE_CTER"/>
    <property type="match status" value="1"/>
</dbReference>
<dbReference type="InterPro" id="IPR019734">
    <property type="entry name" value="TPR_rpt"/>
</dbReference>
<keyword evidence="3" id="KW-0811">Translocation</keyword>
<dbReference type="InterPro" id="IPR036670">
    <property type="entry name" value="SecA_X-link_sf"/>
</dbReference>
<dbReference type="InterPro" id="IPR014001">
    <property type="entry name" value="Helicase_ATP-bd"/>
</dbReference>
<sequence>MGNETSKTTQSKCKTCKKKIDKEEDVQSSGKCSDCFYKDQSLKKDTVSEEDVMKQLEATLEEAESLCDLQRRTEEEQWNRTEVIKEVFTFERPPRSPAIHTDETDAIAKHADLSETEAPHLLCRKLKRLLSQEELPQSDCLSQVQDMIIAKLCCTAQSSSANIDHLRNVVLTICQAARPSLSQKWSLSQTLLDVWHSMLSEKYPETVLCLSPHLHCWSANLKEISEQHKRVLILLELLLTKLDLLKENAQEKPETWLNAEKECLKFIAKEIELHPDISPVLLGITGPKQWTGVQALQLLVSLAQRKSSLCEMTELLMLLQRYHVTATWRGLTGETVLELLQTDITLSNLCTTLQDQLAKDDERCFKSLQRQKSIRKTDKILQATCQRLKAGNLKSKWIDIAILACAIILNLGILTDYFGPLFPGCICTVIAIVFLNAVAWSKKDSQKAVIAAKLEQRQQPEHMLDVCKAMLSFKGFSPSYHQMKTLCELTYARRRRPWRLISVIPDDPPLAAMLTALHAKRSGRVGVLQDVQSHQLSDWSKLYQTLNVHVGEAGINTKQNVSQLKDTVIFGDLQTFISDYLHHCPWVTEEEEEGYGLRPNHLVLGGYLPAESLKFDSLSEESKLLQKPLHALTDCAGETASQKIEFMSIVFFALKALADVKRSESFKYTPNDKLAYICEIFSKDHISRQQHSLIRLLEIILRCVQERQKRYQDAEKDVPFESTLYMMCFDVLIKSARDTCQEENLQDSLTVLANLVQRQLWDPVKVLDLFSLLTGKLGRFGVFHRKIASTPSTLTSMVKILYLLAVNSVSSSFKDPNGRSVMEILTSDSSNLYEELREIMQMDREKSLDEILQEIQQSGSIEASICDTTKTIVEHLMNMENDQDDSDLIEAGKAPEKLEQILWALCRAVHKTMGLKPRPTQMVSWCLLVLSETGRLLQLGTGEGKSCVVAMFAAYRAKIRKDKVDIISSSPVLSRRDAELWRPFYNACGITVDCNADRSCDEERKKCYESDVVYGTVDCFAADCLRQDFEKKDIRPDRGFQCIIVDEVDSLLLDKGIQTTYLSQDMPALQHLEIILSVIWSMVSVYDFVTNSEEIRIIRGPIKSFRNTCFDIVGNQQGLVHVLEQAEQELAEQEENPVHMEDVERDRVIDLICRVEKLLNITFSIYIQDDNCLLQLCPKSENGGVPLLVLQDGLCCQLFFDKKMLYGAVEDGVKSRLSYNTGMMSTPSDVDIDNCILIPSFLADLVNHKIGHWIQNAFKALEMQENEKYKVESDTIYPIDFEHTGVVERNKKWGDGLQQFLEIKHQRKLSGMSVITNFLSNVTFFKKYPGRIFGTTGTLGSEDEIKALSEVYGGLLTSRVPSFKQSKLFEAETVIVDKEDSWKDRICSAVLKQTRQTHYRSARAALVICETIKKAELIRKALEDKMDKNEKEMLQRYTDSTDKISSPLTPGKIIVATNLAGRGTDFQVCEKVRSAGGLFVILTFLTNNSRVEQQAFGRTARQGTPGSSQLCLCSEHLTEKVQHELQNYKGPEAGRIESAKRAQDELSTLRTIEAQKYDIPVVSKREELFSEYCRILDEVDEYHQIEDPQLRQMRVAMLNEYWGIWYLMKSEDLNHQAVEKVIEDLREDISRAQEKFKTNNSPHSSIYHYIKFGNKFLVQSDYSKSLELYTKATELDSSWAAVAYYYRALCSYKALNIKDTENVAPIIEDLQRAKESVNLFIYQYQITLCLFKQCEGNIMQNTERIQEVTDNKKKMYLVENVNPEQKDVPKDSGESTGKSTGNCLQDQMAARMQVWVFFLNNIENVISEMKAFKSMEMKSSFGLMKSPSMDDHNAMYRLHQLGLEKIFGDRTSLRFRWEGLVLIGLGVTQMLAGFAIADFGLNLLNLDGPTGIVSKQGYTDILTGITAITTGEFCFNTWKSHKVASLCTDIISNVPFDSIRKKFHKILNIPQMQFSPANDTGKVVKVMFARVKHDCYKNKTGQHAIRECEVRGKDSPVIKELCDTVKDSITKKSKKALKKNFQKEPLQTLINEMISLHEPKVTFGNASLQKTLKETFMKITERAIDTTCNGRKHPKLLAGITKGLDGRVAQILMEKPESINGAMKTEYEAQWKGSAPEALMDITDDFSEEFCQLLSDLLTRMKGKKMAKKQPIQQDDQIAVKFRKNLRRSICKELSEALYDLLQMTLEHQQVELLSGAIMGRVNETIKSNRSQVRIPRGLGKFPNRRRTKYIVSKLERKHDCKHNYTEF</sequence>
<dbReference type="SUPFAM" id="SSF81767">
    <property type="entry name" value="Pre-protein crosslinking domain of SecA"/>
    <property type="match status" value="1"/>
</dbReference>
<feature type="transmembrane region" description="Helical" evidence="6">
    <location>
        <begin position="421"/>
        <end position="440"/>
    </location>
</feature>
<comment type="caution">
    <text evidence="10">The sequence shown here is derived from an EMBL/GenBank/DDBJ whole genome shotgun (WGS) entry which is preliminary data.</text>
</comment>
<evidence type="ECO:0000256" key="1">
    <source>
        <dbReference type="ARBA" id="ARBA00022490"/>
    </source>
</evidence>
<dbReference type="Pfam" id="PF07517">
    <property type="entry name" value="SecA_DEAD"/>
    <property type="match status" value="1"/>
</dbReference>
<keyword evidence="2" id="KW-0653">Protein transport</keyword>
<feature type="transmembrane region" description="Helical" evidence="6">
    <location>
        <begin position="397"/>
        <end position="415"/>
    </location>
</feature>
<dbReference type="SUPFAM" id="SSF52540">
    <property type="entry name" value="P-loop containing nucleoside triphosphate hydrolases"/>
    <property type="match status" value="2"/>
</dbReference>
<evidence type="ECO:0000256" key="3">
    <source>
        <dbReference type="ARBA" id="ARBA00023010"/>
    </source>
</evidence>
<dbReference type="Gene3D" id="3.90.1440.10">
    <property type="entry name" value="SecA, preprotein cross-linking domain"/>
    <property type="match status" value="1"/>
</dbReference>
<dbReference type="PRINTS" id="PR00906">
    <property type="entry name" value="SECA"/>
</dbReference>
<feature type="repeat" description="TPR" evidence="4">
    <location>
        <begin position="1646"/>
        <end position="1679"/>
    </location>
</feature>
<dbReference type="PROSITE" id="PS51192">
    <property type="entry name" value="HELICASE_ATP_BIND_1"/>
    <property type="match status" value="1"/>
</dbReference>
<keyword evidence="6" id="KW-0472">Membrane</keyword>
<feature type="coiled-coil region" evidence="5">
    <location>
        <begin position="1608"/>
        <end position="1635"/>
    </location>
</feature>
<dbReference type="InterPro" id="IPR014018">
    <property type="entry name" value="SecA_motor_DEAD"/>
</dbReference>
<keyword evidence="6" id="KW-1133">Transmembrane helix</keyword>
<evidence type="ECO:0000256" key="5">
    <source>
        <dbReference type="SAM" id="Coils"/>
    </source>
</evidence>
<keyword evidence="11" id="KW-1185">Reference proteome</keyword>
<feature type="domain" description="Helicase C-terminal" evidence="8">
    <location>
        <begin position="1393"/>
        <end position="1547"/>
    </location>
</feature>
<dbReference type="Proteomes" id="UP001591681">
    <property type="component" value="Unassembled WGS sequence"/>
</dbReference>
<accession>A0ABD1KS28</accession>
<evidence type="ECO:0000259" key="7">
    <source>
        <dbReference type="PROSITE" id="PS51192"/>
    </source>
</evidence>
<dbReference type="InterPro" id="IPR027417">
    <property type="entry name" value="P-loop_NTPase"/>
</dbReference>
<dbReference type="Gene3D" id="3.40.50.300">
    <property type="entry name" value="P-loop containing nucleotide triphosphate hydrolases"/>
    <property type="match status" value="2"/>
</dbReference>
<dbReference type="PANTHER" id="PTHR30612:SF0">
    <property type="entry name" value="CHLOROPLAST PROTEIN-TRANSPORTING ATPASE"/>
    <property type="match status" value="1"/>
</dbReference>
<evidence type="ECO:0000256" key="4">
    <source>
        <dbReference type="PROSITE-ProRule" id="PRU00339"/>
    </source>
</evidence>
<evidence type="ECO:0000259" key="8">
    <source>
        <dbReference type="PROSITE" id="PS51194"/>
    </source>
</evidence>
<evidence type="ECO:0000313" key="11">
    <source>
        <dbReference type="Proteomes" id="UP001591681"/>
    </source>
</evidence>
<evidence type="ECO:0000313" key="10">
    <source>
        <dbReference type="EMBL" id="KAL2101942.1"/>
    </source>
</evidence>
<name>A0ABD1KS28_9TELE</name>
<proteinExistence type="predicted"/>
<keyword evidence="6" id="KW-0812">Transmembrane</keyword>
<keyword evidence="5" id="KW-0175">Coiled coil</keyword>
<evidence type="ECO:0008006" key="12">
    <source>
        <dbReference type="Google" id="ProtNLM"/>
    </source>
</evidence>
<evidence type="ECO:0000256" key="2">
    <source>
        <dbReference type="ARBA" id="ARBA00022927"/>
    </source>
</evidence>
<reference evidence="10 11" key="1">
    <citation type="submission" date="2024-09" db="EMBL/GenBank/DDBJ databases">
        <title>A chromosome-level genome assembly of Gray's grenadier anchovy, Coilia grayii.</title>
        <authorList>
            <person name="Fu Z."/>
        </authorList>
    </citation>
    <scope>NUCLEOTIDE SEQUENCE [LARGE SCALE GENOMIC DNA]</scope>
    <source>
        <strain evidence="10">G4</strain>
        <tissue evidence="10">Muscle</tissue>
    </source>
</reference>
<dbReference type="PANTHER" id="PTHR30612">
    <property type="entry name" value="SECA INNER MEMBRANE COMPONENT OF SEC PROTEIN SECRETION SYSTEM"/>
    <property type="match status" value="1"/>
</dbReference>
<dbReference type="EMBL" id="JBHFQA010000003">
    <property type="protein sequence ID" value="KAL2101942.1"/>
    <property type="molecule type" value="Genomic_DNA"/>
</dbReference>
<feature type="domain" description="Helicase ATP-binding" evidence="7">
    <location>
        <begin position="926"/>
        <end position="1072"/>
    </location>
</feature>
<organism evidence="10 11">
    <name type="scientific">Coilia grayii</name>
    <name type="common">Gray's grenadier anchovy</name>
    <dbReference type="NCBI Taxonomy" id="363190"/>
    <lineage>
        <taxon>Eukaryota</taxon>
        <taxon>Metazoa</taxon>
        <taxon>Chordata</taxon>
        <taxon>Craniata</taxon>
        <taxon>Vertebrata</taxon>
        <taxon>Euteleostomi</taxon>
        <taxon>Actinopterygii</taxon>
        <taxon>Neopterygii</taxon>
        <taxon>Teleostei</taxon>
        <taxon>Clupei</taxon>
        <taxon>Clupeiformes</taxon>
        <taxon>Clupeoidei</taxon>
        <taxon>Engraulidae</taxon>
        <taxon>Coilinae</taxon>
        <taxon>Coilia</taxon>
    </lineage>
</organism>
<keyword evidence="4" id="KW-0802">TPR repeat</keyword>
<keyword evidence="1" id="KW-0963">Cytoplasm</keyword>
<dbReference type="InterPro" id="IPR011115">
    <property type="entry name" value="SecA_DEAD"/>
</dbReference>
<protein>
    <recommendedName>
        <fullName evidence="12">Protein translocase subunit SecA</fullName>
    </recommendedName>
</protein>